<accession>A0A4R4ZYV6</accession>
<feature type="domain" description="DUF6879" evidence="1">
    <location>
        <begin position="7"/>
        <end position="172"/>
    </location>
</feature>
<dbReference type="Proteomes" id="UP000295124">
    <property type="component" value="Unassembled WGS sequence"/>
</dbReference>
<evidence type="ECO:0000313" key="3">
    <source>
        <dbReference type="Proteomes" id="UP000295124"/>
    </source>
</evidence>
<organism evidence="2 3">
    <name type="scientific">Kribbella antibiotica</name>
    <dbReference type="NCBI Taxonomy" id="190195"/>
    <lineage>
        <taxon>Bacteria</taxon>
        <taxon>Bacillati</taxon>
        <taxon>Actinomycetota</taxon>
        <taxon>Actinomycetes</taxon>
        <taxon>Propionibacteriales</taxon>
        <taxon>Kribbellaceae</taxon>
        <taxon>Kribbella</taxon>
    </lineage>
</organism>
<dbReference type="RefSeq" id="WP_132165561.1">
    <property type="nucleotide sequence ID" value="NZ_SMKX01000007.1"/>
</dbReference>
<sequence>MLDLAQVGDYFDTYFTRSAFRLEALDVYDVETDGEDFARYLSGEGEPNADYKSGWLQQLRDDTAAGKQWSRVHVLSTPLNGYLRYECEWGYAYNISAGEQVGIIDLSEQDLPAGLILDEFWLFDDEHLLLMHYDDAGHFIGGEPLPADDLPRYLAAMKAATDAAVPFTDWWARHPEEHRANRAV</sequence>
<evidence type="ECO:0000313" key="2">
    <source>
        <dbReference type="EMBL" id="TDD62382.1"/>
    </source>
</evidence>
<keyword evidence="3" id="KW-1185">Reference proteome</keyword>
<protein>
    <recommendedName>
        <fullName evidence="1">DUF6879 domain-containing protein</fullName>
    </recommendedName>
</protein>
<reference evidence="2 3" key="1">
    <citation type="submission" date="2019-03" db="EMBL/GenBank/DDBJ databases">
        <title>Draft genome sequences of novel Actinobacteria.</title>
        <authorList>
            <person name="Sahin N."/>
            <person name="Ay H."/>
            <person name="Saygin H."/>
        </authorList>
    </citation>
    <scope>NUCLEOTIDE SEQUENCE [LARGE SCALE GENOMIC DNA]</scope>
    <source>
        <strain evidence="2 3">JCM 13523</strain>
    </source>
</reference>
<proteinExistence type="predicted"/>
<gene>
    <name evidence="2" type="ORF">E1263_04295</name>
</gene>
<comment type="caution">
    <text evidence="2">The sequence shown here is derived from an EMBL/GenBank/DDBJ whole genome shotgun (WGS) entry which is preliminary data.</text>
</comment>
<dbReference type="EMBL" id="SMKX01000007">
    <property type="protein sequence ID" value="TDD62382.1"/>
    <property type="molecule type" value="Genomic_DNA"/>
</dbReference>
<evidence type="ECO:0000259" key="1">
    <source>
        <dbReference type="Pfam" id="PF21806"/>
    </source>
</evidence>
<name>A0A4R4ZYV6_9ACTN</name>
<dbReference type="AlphaFoldDB" id="A0A4R4ZYV6"/>
<dbReference type="OrthoDB" id="3821358at2"/>
<dbReference type="InterPro" id="IPR049244">
    <property type="entry name" value="DUF6879"/>
</dbReference>
<dbReference type="Pfam" id="PF21806">
    <property type="entry name" value="DUF6879"/>
    <property type="match status" value="1"/>
</dbReference>